<sequence length="216" mass="22823">MDLTNKTLIVTGASRGLGRALALELARVGINLVLSARTPEPLQETQAHVSGLGVKAEVVVGDAAVAQTVQEMVMTAQSLGNFYGFIHNAGVLNPGPLLWELPENQWLEVIDSHLNAGYQLIRQSVPQLLQAGSGIGVFVGSGAASSNLAGIGAYAVAKAALEHLARQLATEAPQITSFVYRPGVVETHMQQQARTAVGGGSQVLHRVFRGYSNKEY</sequence>
<dbReference type="InterPro" id="IPR020904">
    <property type="entry name" value="Sc_DH/Rdtase_CS"/>
</dbReference>
<name>A0A2N6K1A8_FISMU</name>
<reference evidence="4 5" key="1">
    <citation type="submission" date="2017-08" db="EMBL/GenBank/DDBJ databases">
        <title>Genomes of Fischerella (Mastigocladus) sp. strains.</title>
        <authorList>
            <person name="Miller S.R."/>
        </authorList>
    </citation>
    <scope>NUCLEOTIDE SEQUENCE [LARGE SCALE GENOMIC DNA]</scope>
    <source>
        <strain evidence="4 5">CCMEE 5323</strain>
    </source>
</reference>
<dbReference type="Pfam" id="PF00106">
    <property type="entry name" value="adh_short"/>
    <property type="match status" value="1"/>
</dbReference>
<evidence type="ECO:0000256" key="1">
    <source>
        <dbReference type="ARBA" id="ARBA00006484"/>
    </source>
</evidence>
<evidence type="ECO:0000256" key="2">
    <source>
        <dbReference type="ARBA" id="ARBA00023002"/>
    </source>
</evidence>
<dbReference type="PROSITE" id="PS00061">
    <property type="entry name" value="ADH_SHORT"/>
    <property type="match status" value="1"/>
</dbReference>
<evidence type="ECO:0000313" key="5">
    <source>
        <dbReference type="Proteomes" id="UP000235036"/>
    </source>
</evidence>
<organism evidence="4 5">
    <name type="scientific">Fischerella muscicola CCMEE 5323</name>
    <dbReference type="NCBI Taxonomy" id="2019572"/>
    <lineage>
        <taxon>Bacteria</taxon>
        <taxon>Bacillati</taxon>
        <taxon>Cyanobacteriota</taxon>
        <taxon>Cyanophyceae</taxon>
        <taxon>Nostocales</taxon>
        <taxon>Hapalosiphonaceae</taxon>
        <taxon>Fischerella</taxon>
    </lineage>
</organism>
<dbReference type="SUPFAM" id="SSF51735">
    <property type="entry name" value="NAD(P)-binding Rossmann-fold domains"/>
    <property type="match status" value="1"/>
</dbReference>
<gene>
    <name evidence="4" type="ORF">CEN44_15540</name>
</gene>
<feature type="domain" description="Ketoreductase" evidence="3">
    <location>
        <begin position="6"/>
        <end position="188"/>
    </location>
</feature>
<evidence type="ECO:0000313" key="4">
    <source>
        <dbReference type="EMBL" id="PLZ88365.1"/>
    </source>
</evidence>
<dbReference type="PRINTS" id="PR00081">
    <property type="entry name" value="GDHRDH"/>
</dbReference>
<dbReference type="EMBL" id="NRQW01000343">
    <property type="protein sequence ID" value="PLZ88365.1"/>
    <property type="molecule type" value="Genomic_DNA"/>
</dbReference>
<dbReference type="InterPro" id="IPR002347">
    <property type="entry name" value="SDR_fam"/>
</dbReference>
<dbReference type="GO" id="GO:0050664">
    <property type="term" value="F:oxidoreductase activity, acting on NAD(P)H, oxygen as acceptor"/>
    <property type="evidence" value="ECO:0007669"/>
    <property type="project" value="TreeGrafter"/>
</dbReference>
<accession>A0A2N6K1A8</accession>
<dbReference type="Proteomes" id="UP000235036">
    <property type="component" value="Unassembled WGS sequence"/>
</dbReference>
<evidence type="ECO:0000259" key="3">
    <source>
        <dbReference type="SMART" id="SM00822"/>
    </source>
</evidence>
<keyword evidence="5" id="KW-1185">Reference proteome</keyword>
<dbReference type="Gene3D" id="3.40.50.720">
    <property type="entry name" value="NAD(P)-binding Rossmann-like Domain"/>
    <property type="match status" value="1"/>
</dbReference>
<protein>
    <submittedName>
        <fullName evidence="4">SDR family oxidoreductase</fullName>
    </submittedName>
</protein>
<dbReference type="InterPro" id="IPR057326">
    <property type="entry name" value="KR_dom"/>
</dbReference>
<keyword evidence="2" id="KW-0560">Oxidoreductase</keyword>
<dbReference type="AlphaFoldDB" id="A0A2N6K1A8"/>
<dbReference type="PANTHER" id="PTHR43008:SF8">
    <property type="entry name" value="BENZIL REDUCTASE ((S)-BENZOIN FORMING) IRC24"/>
    <property type="match status" value="1"/>
</dbReference>
<dbReference type="InterPro" id="IPR036291">
    <property type="entry name" value="NAD(P)-bd_dom_sf"/>
</dbReference>
<dbReference type="SMART" id="SM00822">
    <property type="entry name" value="PKS_KR"/>
    <property type="match status" value="1"/>
</dbReference>
<dbReference type="RefSeq" id="WP_016869736.1">
    <property type="nucleotide sequence ID" value="NZ_CAWNVR010000447.1"/>
</dbReference>
<proteinExistence type="inferred from homology"/>
<comment type="caution">
    <text evidence="4">The sequence shown here is derived from an EMBL/GenBank/DDBJ whole genome shotgun (WGS) entry which is preliminary data.</text>
</comment>
<dbReference type="PANTHER" id="PTHR43008">
    <property type="entry name" value="BENZIL REDUCTASE"/>
    <property type="match status" value="1"/>
</dbReference>
<comment type="similarity">
    <text evidence="1">Belongs to the short-chain dehydrogenases/reductases (SDR) family.</text>
</comment>